<name>A0A923I4G6_9FIRM</name>
<reference evidence="9" key="1">
    <citation type="submission" date="2019-10" db="EMBL/GenBank/DDBJ databases">
        <authorList>
            <person name="Ross D.E."/>
            <person name="Gulliver D."/>
        </authorList>
    </citation>
    <scope>NUCLEOTIDE SEQUENCE</scope>
    <source>
        <strain evidence="9">DER-2019</strain>
    </source>
</reference>
<dbReference type="GO" id="GO:0008360">
    <property type="term" value="P:regulation of cell shape"/>
    <property type="evidence" value="ECO:0007669"/>
    <property type="project" value="UniProtKB-KW"/>
</dbReference>
<evidence type="ECO:0000256" key="5">
    <source>
        <dbReference type="ARBA" id="ARBA00022984"/>
    </source>
</evidence>
<keyword evidence="6 8" id="KW-1133">Transmembrane helix</keyword>
<feature type="transmembrane region" description="Helical" evidence="8">
    <location>
        <begin position="164"/>
        <end position="185"/>
    </location>
</feature>
<keyword evidence="2" id="KW-1003">Cell membrane</keyword>
<accession>A0A923I4G6</accession>
<protein>
    <submittedName>
        <fullName evidence="9">Oligosaccharide flippase family protein</fullName>
    </submittedName>
</protein>
<feature type="transmembrane region" description="Helical" evidence="8">
    <location>
        <begin position="44"/>
        <end position="69"/>
    </location>
</feature>
<keyword evidence="3 8" id="KW-0812">Transmembrane</keyword>
<feature type="transmembrane region" description="Helical" evidence="8">
    <location>
        <begin position="108"/>
        <end position="129"/>
    </location>
</feature>
<dbReference type="PANTHER" id="PTHR30250">
    <property type="entry name" value="PST FAMILY PREDICTED COLANIC ACID TRANSPORTER"/>
    <property type="match status" value="1"/>
</dbReference>
<feature type="transmembrane region" description="Helical" evidence="8">
    <location>
        <begin position="366"/>
        <end position="389"/>
    </location>
</feature>
<dbReference type="Pfam" id="PF01943">
    <property type="entry name" value="Polysacc_synt"/>
    <property type="match status" value="1"/>
</dbReference>
<dbReference type="Proteomes" id="UP000616595">
    <property type="component" value="Unassembled WGS sequence"/>
</dbReference>
<evidence type="ECO:0000256" key="4">
    <source>
        <dbReference type="ARBA" id="ARBA00022960"/>
    </source>
</evidence>
<dbReference type="AlphaFoldDB" id="A0A923I4G6"/>
<dbReference type="InterPro" id="IPR002797">
    <property type="entry name" value="Polysacc_synth"/>
</dbReference>
<dbReference type="GO" id="GO:0009252">
    <property type="term" value="P:peptidoglycan biosynthetic process"/>
    <property type="evidence" value="ECO:0007669"/>
    <property type="project" value="UniProtKB-KW"/>
</dbReference>
<feature type="transmembrane region" description="Helical" evidence="8">
    <location>
        <begin position="310"/>
        <end position="329"/>
    </location>
</feature>
<keyword evidence="7 8" id="KW-0472">Membrane</keyword>
<dbReference type="GO" id="GO:0005886">
    <property type="term" value="C:plasma membrane"/>
    <property type="evidence" value="ECO:0007669"/>
    <property type="project" value="UniProtKB-SubCell"/>
</dbReference>
<feature type="transmembrane region" description="Helical" evidence="8">
    <location>
        <begin position="341"/>
        <end position="360"/>
    </location>
</feature>
<dbReference type="EMBL" id="WJBD01000013">
    <property type="protein sequence ID" value="MBC3888870.1"/>
    <property type="molecule type" value="Genomic_DNA"/>
</dbReference>
<evidence type="ECO:0000256" key="7">
    <source>
        <dbReference type="ARBA" id="ARBA00023136"/>
    </source>
</evidence>
<keyword evidence="10" id="KW-1185">Reference proteome</keyword>
<evidence type="ECO:0000256" key="1">
    <source>
        <dbReference type="ARBA" id="ARBA00004651"/>
    </source>
</evidence>
<organism evidence="9 10">
    <name type="scientific">Acetobacterium paludosum</name>
    <dbReference type="NCBI Taxonomy" id="52693"/>
    <lineage>
        <taxon>Bacteria</taxon>
        <taxon>Bacillati</taxon>
        <taxon>Bacillota</taxon>
        <taxon>Clostridia</taxon>
        <taxon>Eubacteriales</taxon>
        <taxon>Eubacteriaceae</taxon>
        <taxon>Acetobacterium</taxon>
    </lineage>
</organism>
<gene>
    <name evidence="9" type="ORF">GH810_11150</name>
</gene>
<feature type="transmembrane region" description="Helical" evidence="8">
    <location>
        <begin position="235"/>
        <end position="255"/>
    </location>
</feature>
<feature type="transmembrane region" description="Helical" evidence="8">
    <location>
        <begin position="141"/>
        <end position="158"/>
    </location>
</feature>
<feature type="transmembrane region" description="Helical" evidence="8">
    <location>
        <begin position="12"/>
        <end position="32"/>
    </location>
</feature>
<evidence type="ECO:0000256" key="3">
    <source>
        <dbReference type="ARBA" id="ARBA00022692"/>
    </source>
</evidence>
<dbReference type="InterPro" id="IPR004268">
    <property type="entry name" value="MurJ"/>
</dbReference>
<feature type="transmembrane region" description="Helical" evidence="8">
    <location>
        <begin position="206"/>
        <end position="229"/>
    </location>
</feature>
<comment type="subcellular location">
    <subcellularLocation>
        <location evidence="1">Cell membrane</location>
        <topology evidence="1">Multi-pass membrane protein</topology>
    </subcellularLocation>
</comment>
<evidence type="ECO:0000256" key="8">
    <source>
        <dbReference type="SAM" id="Phobius"/>
    </source>
</evidence>
<evidence type="ECO:0000313" key="10">
    <source>
        <dbReference type="Proteomes" id="UP000616595"/>
    </source>
</evidence>
<dbReference type="PANTHER" id="PTHR30250:SF11">
    <property type="entry name" value="O-ANTIGEN TRANSPORTER-RELATED"/>
    <property type="match status" value="1"/>
</dbReference>
<evidence type="ECO:0000313" key="9">
    <source>
        <dbReference type="EMBL" id="MBC3888870.1"/>
    </source>
</evidence>
<dbReference type="InterPro" id="IPR050833">
    <property type="entry name" value="Poly_Biosynth_Transport"/>
</dbReference>
<keyword evidence="5" id="KW-0573">Peptidoglycan synthesis</keyword>
<keyword evidence="4" id="KW-0133">Cell shape</keyword>
<proteinExistence type="predicted"/>
<feature type="transmembrane region" description="Helical" evidence="8">
    <location>
        <begin position="276"/>
        <end position="298"/>
    </location>
</feature>
<dbReference type="Pfam" id="PF03023">
    <property type="entry name" value="MurJ"/>
    <property type="match status" value="1"/>
</dbReference>
<sequence>MTMKQLFKNQYVYSLFTKGTIAFLGISETVFLNRYLGPSLKGEFAFVLNIINIMVLILNLGIYQSYPFFKRKLIENVKNEYFNIIIFQFIIYLLIGLVAEMFLRDMSYLIIVTLGPIMILSSQLSFIALVEDINLRNKLSIGNELFYAVSLFFIFVFAPQSIWYIFALLIIKDIVIILRIIYKFGFKLSLRSLDFRLMKDTIKFGIYPMITMLLITLNYKADIIILGFFVDYEQIGYYTIGVGLANMVWLIPDAFKDVLFAKTSKKDSIDDIKFSIKFNFYVSLVIIGIIIIGGRFIINLLYGPDFLTAYPVTTVIFIGILPMIFYKMIVSLFNAKGKQKVSFTILLIAVIFNVIGNFILIPQFGIIGSAVASVISYSICGVVFTYIFLKDFDVKVHELFIFDTDEIQRLKKIIVKKK</sequence>
<feature type="transmembrane region" description="Helical" evidence="8">
    <location>
        <begin position="81"/>
        <end position="102"/>
    </location>
</feature>
<reference evidence="9" key="2">
    <citation type="submission" date="2020-10" db="EMBL/GenBank/DDBJ databases">
        <title>Comparative genomics of the Acetobacterium genus.</title>
        <authorList>
            <person name="Marshall C."/>
            <person name="May H."/>
            <person name="Norman S."/>
        </authorList>
    </citation>
    <scope>NUCLEOTIDE SEQUENCE</scope>
    <source>
        <strain evidence="9">DER-2019</strain>
    </source>
</reference>
<evidence type="ECO:0000256" key="6">
    <source>
        <dbReference type="ARBA" id="ARBA00022989"/>
    </source>
</evidence>
<evidence type="ECO:0000256" key="2">
    <source>
        <dbReference type="ARBA" id="ARBA00022475"/>
    </source>
</evidence>
<comment type="caution">
    <text evidence="9">The sequence shown here is derived from an EMBL/GenBank/DDBJ whole genome shotgun (WGS) entry which is preliminary data.</text>
</comment>
<dbReference type="OrthoDB" id="371333at2"/>